<feature type="compositionally biased region" description="Basic and acidic residues" evidence="1">
    <location>
        <begin position="201"/>
        <end position="227"/>
    </location>
</feature>
<gene>
    <name evidence="3" type="ORF">OUY24_10210</name>
</gene>
<feature type="compositionally biased region" description="Basic residues" evidence="1">
    <location>
        <begin position="320"/>
        <end position="331"/>
    </location>
</feature>
<dbReference type="RefSeq" id="WP_271276024.1">
    <property type="nucleotide sequence ID" value="NZ_BAABFD010000025.1"/>
</dbReference>
<name>A0ABT4SVA6_9ACTN</name>
<comment type="caution">
    <text evidence="3">The sequence shown here is derived from an EMBL/GenBank/DDBJ whole genome shotgun (WGS) entry which is preliminary data.</text>
</comment>
<accession>A0ABT4SVA6</accession>
<dbReference type="InterPro" id="IPR007921">
    <property type="entry name" value="CHAP_dom"/>
</dbReference>
<feature type="domain" description="Peptidase C51" evidence="2">
    <location>
        <begin position="38"/>
        <end position="123"/>
    </location>
</feature>
<feature type="region of interest" description="Disordered" evidence="1">
    <location>
        <begin position="466"/>
        <end position="613"/>
    </location>
</feature>
<evidence type="ECO:0000256" key="1">
    <source>
        <dbReference type="SAM" id="MobiDB-lite"/>
    </source>
</evidence>
<dbReference type="InterPro" id="IPR038765">
    <property type="entry name" value="Papain-like_cys_pep_sf"/>
</dbReference>
<proteinExistence type="predicted"/>
<evidence type="ECO:0000259" key="2">
    <source>
        <dbReference type="Pfam" id="PF05257"/>
    </source>
</evidence>
<protein>
    <submittedName>
        <fullName evidence="3">CHAP domain-containing protein</fullName>
    </submittedName>
</protein>
<dbReference type="Proteomes" id="UP001212498">
    <property type="component" value="Unassembled WGS sequence"/>
</dbReference>
<dbReference type="Pfam" id="PF05257">
    <property type="entry name" value="CHAP"/>
    <property type="match status" value="1"/>
</dbReference>
<evidence type="ECO:0000313" key="3">
    <source>
        <dbReference type="EMBL" id="MDA0640990.1"/>
    </source>
</evidence>
<dbReference type="EMBL" id="JAPNUD010000019">
    <property type="protein sequence ID" value="MDA0640990.1"/>
    <property type="molecule type" value="Genomic_DNA"/>
</dbReference>
<organism evidence="3 4">
    <name type="scientific">Nonomuraea ferruginea</name>
    <dbReference type="NCBI Taxonomy" id="46174"/>
    <lineage>
        <taxon>Bacteria</taxon>
        <taxon>Bacillati</taxon>
        <taxon>Actinomycetota</taxon>
        <taxon>Actinomycetes</taxon>
        <taxon>Streptosporangiales</taxon>
        <taxon>Streptosporangiaceae</taxon>
        <taxon>Nonomuraea</taxon>
    </lineage>
</organism>
<sequence length="613" mass="66162">MRKFIELLESQLGYSEKSGAYTKFGNWYGENIEFDADYSSAPWCDMFLGWAATKLGYEEWMGQFAWTVAHAKWFRKQDAWGTKPEPGAFVFFDWGGSDSIARIDHVGVVTKVAGGRIHTIEGNIDGGVAKRKVRDTGKVVGYGYPWKIKERLDAEAAQKAADEAAAMEAKAGVGTQDGSGLAIVVPHVELDGQQKVPSATRPEKEQKKKDATPPKAGKSDTGKKSEPAPKAVPGAADSPAPKSGKHAKPTTADTSAVTTGPLPVITDASATSPSVTVDSPALLTSALVAALAVLAVAKAKTLRLRPAPAGAAVAQDSASRSHRRRKSRKQARTASSRPLQEPMELEAPRPLVDVAEPVTALRSLRALFPHEPIVIPEATSEFDAFSRPRRPAPAPERPITLVWEDDGSTRRLITDTGPIEIPREPGLYELPDPYSAFHLLGGASGPFPIREEPVLPLASANRGEPVLPLAAPDRGEPVLPLASADAHPGRRRRDHPAAPSRVRPEERPTADTPLRGRRHRQSVDIQRLEPFVPDAPLRGRRHRPHDPAHGTQHARTHAASQNAPYEPAGPISTRTYEPALTGTPRSADRAPAARDIRGTAEGRRGPRRGRHRA</sequence>
<dbReference type="SUPFAM" id="SSF54001">
    <property type="entry name" value="Cysteine proteinases"/>
    <property type="match status" value="1"/>
</dbReference>
<evidence type="ECO:0000313" key="4">
    <source>
        <dbReference type="Proteomes" id="UP001212498"/>
    </source>
</evidence>
<keyword evidence="4" id="KW-1185">Reference proteome</keyword>
<reference evidence="3 4" key="1">
    <citation type="submission" date="2022-11" db="EMBL/GenBank/DDBJ databases">
        <title>Nonomuraea corallina sp. nov., a new species of the genus Nonomuraea isolated from sea side sediment in Thai sea.</title>
        <authorList>
            <person name="Ngamcharungchit C."/>
            <person name="Matsumoto A."/>
            <person name="Suriyachadkun C."/>
            <person name="Panbangred W."/>
            <person name="Inahashi Y."/>
            <person name="Intra B."/>
        </authorList>
    </citation>
    <scope>NUCLEOTIDE SEQUENCE [LARGE SCALE GENOMIC DNA]</scope>
    <source>
        <strain evidence="3 4">DSM 43553</strain>
    </source>
</reference>
<feature type="compositionally biased region" description="Basic and acidic residues" evidence="1">
    <location>
        <begin position="586"/>
        <end position="604"/>
    </location>
</feature>
<feature type="region of interest" description="Disordered" evidence="1">
    <location>
        <begin position="190"/>
        <end position="260"/>
    </location>
</feature>
<feature type="region of interest" description="Disordered" evidence="1">
    <location>
        <begin position="305"/>
        <end position="345"/>
    </location>
</feature>